<dbReference type="OrthoDB" id="9807855at2"/>
<evidence type="ECO:0000313" key="1">
    <source>
        <dbReference type="EMBL" id="PWN07968.1"/>
    </source>
</evidence>
<evidence type="ECO:0000313" key="2">
    <source>
        <dbReference type="Proteomes" id="UP000245533"/>
    </source>
</evidence>
<gene>
    <name evidence="1" type="ORF">DDZ15_02855</name>
</gene>
<dbReference type="Proteomes" id="UP000245533">
    <property type="component" value="Unassembled WGS sequence"/>
</dbReference>
<keyword evidence="2" id="KW-1185">Reference proteome</keyword>
<organism evidence="1 2">
    <name type="scientific">Rhodohalobacter mucosus</name>
    <dbReference type="NCBI Taxonomy" id="2079485"/>
    <lineage>
        <taxon>Bacteria</taxon>
        <taxon>Pseudomonadati</taxon>
        <taxon>Balneolota</taxon>
        <taxon>Balneolia</taxon>
        <taxon>Balneolales</taxon>
        <taxon>Balneolaceae</taxon>
        <taxon>Rhodohalobacter</taxon>
    </lineage>
</organism>
<sequence length="77" mass="9068">MYDPTFMLKLVQARMPFGRFKNRYITELPVSYLEWFARKGFPKGDLGQYLSTMYEIKINGLESILTPIIRSGRKNTE</sequence>
<proteinExistence type="predicted"/>
<name>A0A316TVK4_9BACT</name>
<dbReference type="InterPro" id="IPR024530">
    <property type="entry name" value="QSregVF_b"/>
</dbReference>
<dbReference type="EMBL" id="QGGB01000002">
    <property type="protein sequence ID" value="PWN07968.1"/>
    <property type="molecule type" value="Genomic_DNA"/>
</dbReference>
<comment type="caution">
    <text evidence="1">The sequence shown here is derived from an EMBL/GenBank/DDBJ whole genome shotgun (WGS) entry which is preliminary data.</text>
</comment>
<dbReference type="AlphaFoldDB" id="A0A316TVK4"/>
<dbReference type="RefSeq" id="WP_109644631.1">
    <property type="nucleotide sequence ID" value="NZ_QGGB01000002.1"/>
</dbReference>
<evidence type="ECO:0008006" key="3">
    <source>
        <dbReference type="Google" id="ProtNLM"/>
    </source>
</evidence>
<protein>
    <recommendedName>
        <fullName evidence="3">DUF3820 family protein</fullName>
    </recommendedName>
</protein>
<accession>A0A316TVK4</accession>
<reference evidence="1 2" key="1">
    <citation type="submission" date="2018-05" db="EMBL/GenBank/DDBJ databases">
        <title>Rhodohalobacter halophilus gen. nov., sp. nov., a moderately halophilic member of the family Balneolaceae.</title>
        <authorList>
            <person name="Liu Z.-W."/>
        </authorList>
    </citation>
    <scope>NUCLEOTIDE SEQUENCE [LARGE SCALE GENOMIC DNA]</scope>
    <source>
        <strain evidence="1 2">8A47</strain>
    </source>
</reference>
<dbReference type="Pfam" id="PF12843">
    <property type="entry name" value="QSregVF_b"/>
    <property type="match status" value="1"/>
</dbReference>